<dbReference type="GO" id="GO:0140911">
    <property type="term" value="F:pore-forming activity"/>
    <property type="evidence" value="ECO:0007669"/>
    <property type="project" value="UniProtKB-UniRule"/>
</dbReference>
<keyword evidence="1" id="KW-1032">Host cell membrane</keyword>
<dbReference type="GO" id="GO:0016020">
    <property type="term" value="C:membrane"/>
    <property type="evidence" value="ECO:0007669"/>
    <property type="project" value="UniProtKB-UniRule"/>
</dbReference>
<keyword evidence="1" id="KW-1043">Host membrane</keyword>
<evidence type="ECO:0000313" key="2">
    <source>
        <dbReference type="EMBL" id="QFG04485.1"/>
    </source>
</evidence>
<dbReference type="GO" id="GO:0031640">
    <property type="term" value="P:killing of cells of another organism"/>
    <property type="evidence" value="ECO:0007669"/>
    <property type="project" value="UniProtKB-KW"/>
</dbReference>
<evidence type="ECO:0000256" key="1">
    <source>
        <dbReference type="HAMAP-Rule" id="MF_04168"/>
    </source>
</evidence>
<keyword evidence="1" id="KW-0578">Host cell lysis by virus</keyword>
<dbReference type="RefSeq" id="YP_010104320.1">
    <property type="nucleotide sequence ID" value="NC_055817.1"/>
</dbReference>
<dbReference type="Proteomes" id="UP000327532">
    <property type="component" value="Segment"/>
</dbReference>
<feature type="transmembrane region" description="Helical" evidence="1">
    <location>
        <begin position="39"/>
        <end position="60"/>
    </location>
</feature>
<keyword evidence="1" id="KW-1188">Viral release from host cell</keyword>
<dbReference type="HAMAP" id="MF_04168">
    <property type="entry name" value="HOLIN_D29"/>
    <property type="match status" value="1"/>
</dbReference>
<name>A0A5J6T8A6_9CAUD</name>
<keyword evidence="1" id="KW-1030">Host cell inner membrane</keyword>
<comment type="subcellular location">
    <subcellularLocation>
        <location evidence="1">Host cell inner membrane</location>
        <topology evidence="1">Multi-pass membrane protein</topology>
    </subcellularLocation>
</comment>
<dbReference type="InterPro" id="IPR032121">
    <property type="entry name" value="Myco_phage_holin"/>
</dbReference>
<organism evidence="2 3">
    <name type="scientific">Mycobacterium phage Jeeves</name>
    <dbReference type="NCBI Taxonomy" id="2652402"/>
    <lineage>
        <taxon>Viruses</taxon>
        <taxon>Duplodnaviria</taxon>
        <taxon>Heunggongvirae</taxon>
        <taxon>Uroviricota</taxon>
        <taxon>Caudoviricetes</taxon>
        <taxon>Luchadorvirus</taxon>
        <taxon>Luchadorvirus jeeves</taxon>
        <taxon>Lucadorvirus jeeves</taxon>
    </lineage>
</organism>
<comment type="function">
    <text evidence="1">Accumulates harmlessly in the cytoplasmic membrane until it reaches a critical concentration that triggers the formation of micron-scale pores (holes) causing host cell membrane disruption and endolysin escape into the periplasmic space. Determines the precise timing of host cell lysis. Participates with the endolysin protein in the sequential events which lead to the programmed host cell lysis releasing the mature viral particles from the host cell.</text>
</comment>
<dbReference type="Pfam" id="PF16081">
    <property type="entry name" value="Phage_holin_7_1"/>
    <property type="match status" value="1"/>
</dbReference>
<evidence type="ECO:0000313" key="3">
    <source>
        <dbReference type="Proteomes" id="UP000327532"/>
    </source>
</evidence>
<protein>
    <recommendedName>
        <fullName evidence="1">Holin</fullName>
    </recommendedName>
</protein>
<keyword evidence="1" id="KW-0812">Transmembrane</keyword>
<comment type="caution">
    <text evidence="1">Lacks conserved residue(s) required for the propagation of feature annotation.</text>
</comment>
<comment type="subunit">
    <text evidence="1">Homomultimer. Self-associates to form a pore.</text>
</comment>
<dbReference type="GO" id="GO:0020002">
    <property type="term" value="C:host cell plasma membrane"/>
    <property type="evidence" value="ECO:0007669"/>
    <property type="project" value="UniProtKB-SubCell"/>
</dbReference>
<keyword evidence="1" id="KW-0204">Cytolysis</keyword>
<dbReference type="EMBL" id="MN310541">
    <property type="protein sequence ID" value="QFG04485.1"/>
    <property type="molecule type" value="Genomic_DNA"/>
</dbReference>
<sequence>MSKIRQYFYLGSTAVAGLLPLLIALGALGSDSASAINEILLQVGSLIGAGAAGTAGVIVAKQRKDGTIDAAPVTPLDQVISNIPVVVAQAAQANADLEKLRTAATDVVGDIPVFGKDAAAAINALPHF</sequence>
<comment type="domain">
    <text evidence="1">The first transmembrane region undergoes a helix to beta-hairpin conformational change, which is responsible for its self-association and pore formation in the host membrane. The coiled coil region is required for host cell lysis and for cytotoxic activity. The C-terminus determines the size of the hole.</text>
</comment>
<feature type="transmembrane region" description="Helical" evidence="1">
    <location>
        <begin position="7"/>
        <end position="27"/>
    </location>
</feature>
<comment type="similarity">
    <text evidence="1">Belongs to the D29 holin family.</text>
</comment>
<dbReference type="GeneID" id="65122265"/>
<keyword evidence="1" id="KW-0472">Membrane</keyword>
<accession>A0A5J6T8A6</accession>
<proteinExistence type="inferred from homology"/>
<keyword evidence="1" id="KW-1133">Transmembrane helix</keyword>
<dbReference type="KEGG" id="vg:65122265"/>
<reference evidence="2 3" key="1">
    <citation type="submission" date="2019-08" db="EMBL/GenBank/DDBJ databases">
        <authorList>
            <person name="Pratt D."/>
            <person name="Casey M."/>
            <person name="Delaney K."/>
            <person name="Garza G."/>
            <person name="Hunt M."/>
            <person name="Riley S."/>
            <person name="Reid J."/>
            <person name="Ettinger A.-S.H."/>
            <person name="Ettinger W.F."/>
            <person name="Fay M."/>
            <person name="Mckenzie S.K."/>
            <person name="Anders K.R."/>
            <person name="Garlena R.A."/>
            <person name="Russell D.A."/>
            <person name="Pope W.H."/>
            <person name="Jacobs-Sera D."/>
            <person name="Hatfull G.F."/>
        </authorList>
    </citation>
    <scope>NUCLEOTIDE SEQUENCE [LARGE SCALE GENOMIC DNA]</scope>
</reference>
<keyword evidence="3" id="KW-1185">Reference proteome</keyword>
<gene>
    <name evidence="2" type="primary">10</name>
    <name evidence="2" type="ORF">SEA_JEEVES_10</name>
</gene>